<gene>
    <name evidence="1" type="ORF">HMPREF0004_5659</name>
</gene>
<dbReference type="HOGENOM" id="CLU_1297556_0_0_4"/>
<dbReference type="EMBL" id="ADMS01000128">
    <property type="protein sequence ID" value="EFF73040.1"/>
    <property type="molecule type" value="Genomic_DNA"/>
</dbReference>
<evidence type="ECO:0000313" key="1">
    <source>
        <dbReference type="EMBL" id="EFF73040.1"/>
    </source>
</evidence>
<sequence>MVEAALNIARRRRPLALAWPLLLAAGLALSAWQWREAMESPGAQSGHSHLHDDTGKPARLYAWNAANAARITLSTPMATSTLTRAGQGWTATSGDAASNFDADDFLSLFSQARSDRVLVPHPGELYGLNPPALRIAIDDARGAALARMDVGALTPDGLGRYVQLPDERELRIIPDYQTRAPMAAMIQVNPNAGGATSTATLSLVKPGLRKDK</sequence>
<organism evidence="1 2">
    <name type="scientific">Achromobacter piechaudii ATCC 43553</name>
    <dbReference type="NCBI Taxonomy" id="742159"/>
    <lineage>
        <taxon>Bacteria</taxon>
        <taxon>Pseudomonadati</taxon>
        <taxon>Pseudomonadota</taxon>
        <taxon>Betaproteobacteria</taxon>
        <taxon>Burkholderiales</taxon>
        <taxon>Alcaligenaceae</taxon>
        <taxon>Achromobacter</taxon>
    </lineage>
</organism>
<comment type="caution">
    <text evidence="1">The sequence shown here is derived from an EMBL/GenBank/DDBJ whole genome shotgun (WGS) entry which is preliminary data.</text>
</comment>
<dbReference type="Proteomes" id="UP000004510">
    <property type="component" value="Unassembled WGS sequence"/>
</dbReference>
<dbReference type="AlphaFoldDB" id="D4XJL2"/>
<proteinExistence type="predicted"/>
<dbReference type="PATRIC" id="fig|742159.3.peg.1368"/>
<evidence type="ECO:0000313" key="2">
    <source>
        <dbReference type="Proteomes" id="UP000004510"/>
    </source>
</evidence>
<name>D4XJL2_9BURK</name>
<accession>D4XJL2</accession>
<protein>
    <submittedName>
        <fullName evidence="1">Uncharacterized protein</fullName>
    </submittedName>
</protein>
<reference evidence="2" key="1">
    <citation type="submission" date="2010-03" db="EMBL/GenBank/DDBJ databases">
        <title>Complete sequence of Mobiluncus curtisii ATCC 43063.</title>
        <authorList>
            <person name="Muzny D."/>
            <person name="Qin X."/>
            <person name="Deng J."/>
            <person name="Jiang H."/>
            <person name="Liu Y."/>
            <person name="Qu J."/>
            <person name="Song X.-Z."/>
            <person name="Zhang L."/>
            <person name="Thornton R."/>
            <person name="Coyle M."/>
            <person name="Francisco L."/>
            <person name="Jackson L."/>
            <person name="Javaid M."/>
            <person name="Korchina V."/>
            <person name="Kovar C."/>
            <person name="Mata R."/>
            <person name="Mathew T."/>
            <person name="Ngo R."/>
            <person name="Nguyen L."/>
            <person name="Nguyen N."/>
            <person name="Okwuonu G."/>
            <person name="Ongeri F."/>
            <person name="Pham C."/>
            <person name="Simmons D."/>
            <person name="Wilczek-Boney K."/>
            <person name="Hale W."/>
            <person name="Jakkamsetti A."/>
            <person name="Pham P."/>
            <person name="Ruth R."/>
            <person name="San Lucas F."/>
            <person name="Warren J."/>
            <person name="Zhang J."/>
            <person name="Zhao Z."/>
            <person name="Zhou C."/>
            <person name="Zhu D."/>
            <person name="Lee S."/>
            <person name="Bess C."/>
            <person name="Blankenburg K."/>
            <person name="Forbes L."/>
            <person name="Fu Q."/>
            <person name="Gubbala S."/>
            <person name="Hirani K."/>
            <person name="Jayaseelan J.C."/>
            <person name="Lara F."/>
            <person name="Munidasa M."/>
            <person name="Palculict T."/>
            <person name="Patil S."/>
            <person name="Pu L.-L."/>
            <person name="Saada N."/>
            <person name="Tang L."/>
            <person name="Weissenberger G."/>
            <person name="Zhu Y."/>
            <person name="Hemphill L."/>
            <person name="Shang Y."/>
            <person name="Youmans B."/>
            <person name="Ayvaz T."/>
            <person name="Ross M."/>
            <person name="Santibanez J."/>
            <person name="Aqrawi P."/>
            <person name="Gross S."/>
            <person name="Joshi V."/>
            <person name="Fowler G."/>
            <person name="Nazareth L."/>
            <person name="Reid J."/>
            <person name="Worley K."/>
            <person name="Petrosino J."/>
            <person name="Highlander S."/>
            <person name="Gibbs R."/>
            <person name="Gibbs R."/>
        </authorList>
    </citation>
    <scope>NUCLEOTIDE SEQUENCE [LARGE SCALE GENOMIC DNA]</scope>
    <source>
        <strain evidence="2">ATCC 43553</strain>
    </source>
</reference>